<proteinExistence type="inferred from homology"/>
<organism evidence="4">
    <name type="scientific">uncultured Woeseiaceae bacterium</name>
    <dbReference type="NCBI Taxonomy" id="1983305"/>
    <lineage>
        <taxon>Bacteria</taxon>
        <taxon>Pseudomonadati</taxon>
        <taxon>Pseudomonadota</taxon>
        <taxon>Gammaproteobacteria</taxon>
        <taxon>Woeseiales</taxon>
        <taxon>Woeseiaceae</taxon>
        <taxon>environmental samples</taxon>
    </lineage>
</organism>
<dbReference type="SUPFAM" id="SSF101960">
    <property type="entry name" value="Stabilizer of iron transporter SufD"/>
    <property type="match status" value="1"/>
</dbReference>
<feature type="domain" description="SUF system FeS cluster assembly SufBD N-terminal" evidence="3">
    <location>
        <begin position="20"/>
        <end position="54"/>
    </location>
</feature>
<evidence type="ECO:0000256" key="1">
    <source>
        <dbReference type="ARBA" id="ARBA00043967"/>
    </source>
</evidence>
<dbReference type="Pfam" id="PF19295">
    <property type="entry name" value="SufBD_N"/>
    <property type="match status" value="1"/>
</dbReference>
<dbReference type="InterPro" id="IPR055346">
    <property type="entry name" value="Fe-S_cluster_assembly_SufBD"/>
</dbReference>
<sequence length="428" mass="46222">MSVTVLQQDLLEAAVTSLPPDELSAVRNAAVASFATNGFPTTRHEDWKYTNLSVAAALSNTWLNDKKAVSKAASVAVDTEILALVDAHWITIENGLIDPASLLKLDSLTKSGITISRLADGVDDGLITFDDPMSAFNAALLQDGLHIKAAKGATLDKPIGMLLIDDGSVAVTQVRTLIEVGPNAKLQIVECSLSAGNDKQFSNAVTQVSLSDHAELDFVRLQQRDRKDLSVNRFETRLQHDSVLHYTNFDFGGELARNDIVADIVGSGASVTLRGLYLATGTQHIDNHTRVDHRVGPATSREEYRGILNGRARCVFNGKAIVHAGADGTDADQSNHNLLLSDKAEIDTKPELEIYADDVKCSHGATVGQLDKSALFYLRTRGLDEDEATQVLTRAFASAILSKLAISEFQDYLATALDKQIDALIDEE</sequence>
<dbReference type="InterPro" id="IPR037284">
    <property type="entry name" value="SUF_FeS_clus_asmbl_SufBD_sf"/>
</dbReference>
<dbReference type="InterPro" id="IPR045595">
    <property type="entry name" value="SufBD_N"/>
</dbReference>
<dbReference type="PANTHER" id="PTHR43575:SF1">
    <property type="entry name" value="PROTEIN ABCI7, CHLOROPLASTIC"/>
    <property type="match status" value="1"/>
</dbReference>
<dbReference type="Pfam" id="PF01458">
    <property type="entry name" value="SUFBD_core"/>
    <property type="match status" value="1"/>
</dbReference>
<dbReference type="AlphaFoldDB" id="A0A7D9D1N3"/>
<dbReference type="PANTHER" id="PTHR43575">
    <property type="entry name" value="PROTEIN ABCI7, CHLOROPLASTIC"/>
    <property type="match status" value="1"/>
</dbReference>
<dbReference type="InterPro" id="IPR000825">
    <property type="entry name" value="SUF_FeS_clus_asmbl_SufBD_core"/>
</dbReference>
<dbReference type="InterPro" id="IPR011542">
    <property type="entry name" value="SUF_FeS_clus_asmbl_SufD"/>
</dbReference>
<feature type="domain" description="SUF system FeS cluster assembly SufBD core" evidence="2">
    <location>
        <begin position="169"/>
        <end position="396"/>
    </location>
</feature>
<dbReference type="GO" id="GO:0016226">
    <property type="term" value="P:iron-sulfur cluster assembly"/>
    <property type="evidence" value="ECO:0007669"/>
    <property type="project" value="InterPro"/>
</dbReference>
<reference evidence="4" key="1">
    <citation type="submission" date="2019-07" db="EMBL/GenBank/DDBJ databases">
        <authorList>
            <person name="Weber M."/>
            <person name="Kostadinov I."/>
            <person name="Kostadinov D I."/>
        </authorList>
    </citation>
    <scope>NUCLEOTIDE SEQUENCE</scope>
    <source>
        <strain evidence="4">Gfbio:sag-sample-m06:053724c1-46a9-4a36-b237-ea2bf867836b</strain>
    </source>
</reference>
<accession>A0A7D9D1N3</accession>
<comment type="similarity">
    <text evidence="1">Belongs to the iron-sulfur cluster assembly SufBD family.</text>
</comment>
<evidence type="ECO:0000259" key="3">
    <source>
        <dbReference type="Pfam" id="PF19295"/>
    </source>
</evidence>
<dbReference type="EMBL" id="LR633967">
    <property type="protein sequence ID" value="VUX55623.1"/>
    <property type="molecule type" value="Genomic_DNA"/>
</dbReference>
<evidence type="ECO:0000313" key="4">
    <source>
        <dbReference type="EMBL" id="VUX55623.1"/>
    </source>
</evidence>
<gene>
    <name evidence="4" type="ORF">JTBM06_V1_60017</name>
</gene>
<dbReference type="NCBIfam" id="TIGR01981">
    <property type="entry name" value="sufD"/>
    <property type="match status" value="1"/>
</dbReference>
<name>A0A7D9D1N3_9GAMM</name>
<evidence type="ECO:0000259" key="2">
    <source>
        <dbReference type="Pfam" id="PF01458"/>
    </source>
</evidence>
<protein>
    <submittedName>
        <fullName evidence="4">Putative FeS assembly protein SufD</fullName>
    </submittedName>
</protein>